<dbReference type="EMBL" id="AOUO01000511">
    <property type="protein sequence ID" value="EOD64455.1"/>
    <property type="molecule type" value="Genomic_DNA"/>
</dbReference>
<dbReference type="GO" id="GO:0016810">
    <property type="term" value="F:hydrolase activity, acting on carbon-nitrogen (but not peptide) bonds"/>
    <property type="evidence" value="ECO:0007669"/>
    <property type="project" value="InterPro"/>
</dbReference>
<organism evidence="1 2">
    <name type="scientific">Amycolatopsis vancoresmycina DSM 44592</name>
    <dbReference type="NCBI Taxonomy" id="1292037"/>
    <lineage>
        <taxon>Bacteria</taxon>
        <taxon>Bacillati</taxon>
        <taxon>Actinomycetota</taxon>
        <taxon>Actinomycetes</taxon>
        <taxon>Pseudonocardiales</taxon>
        <taxon>Pseudonocardiaceae</taxon>
        <taxon>Amycolatopsis</taxon>
    </lineage>
</organism>
<dbReference type="SUPFAM" id="SSF51338">
    <property type="entry name" value="Composite domain of metallo-dependent hydrolases"/>
    <property type="match status" value="1"/>
</dbReference>
<name>R1HLM3_9PSEU</name>
<dbReference type="PATRIC" id="fig|1292037.4.peg.6010"/>
<reference evidence="1 2" key="1">
    <citation type="submission" date="2013-02" db="EMBL/GenBank/DDBJ databases">
        <title>Draft genome sequence of Amycolatopsis vancoresmycina strain DSM 44592T.</title>
        <authorList>
            <person name="Kumar S."/>
            <person name="Kaur N."/>
            <person name="Kaur C."/>
            <person name="Raghava G.P.S."/>
            <person name="Mayilraj S."/>
        </authorList>
    </citation>
    <scope>NUCLEOTIDE SEQUENCE [LARGE SCALE GENOMIC DNA]</scope>
    <source>
        <strain evidence="1 2">DSM 44592</strain>
    </source>
</reference>
<protein>
    <submittedName>
        <fullName evidence="1">N-acyl-D-amino-acid deacylase</fullName>
    </submittedName>
</protein>
<comment type="caution">
    <text evidence="1">The sequence shown here is derived from an EMBL/GenBank/DDBJ whole genome shotgun (WGS) entry which is preliminary data.</text>
</comment>
<evidence type="ECO:0000313" key="2">
    <source>
        <dbReference type="Proteomes" id="UP000014139"/>
    </source>
</evidence>
<accession>R1HLM3</accession>
<keyword evidence="2" id="KW-1185">Reference proteome</keyword>
<dbReference type="Proteomes" id="UP000014139">
    <property type="component" value="Unassembled WGS sequence"/>
</dbReference>
<proteinExistence type="predicted"/>
<sequence length="56" mass="5862">MLFDPEAVTDTATFDDPRQAAAGITHVFVNGVAALDDGTPTGALAGHSLRNPRRAR</sequence>
<gene>
    <name evidence="1" type="ORF">H480_31946</name>
</gene>
<dbReference type="AlphaFoldDB" id="R1HLM3"/>
<evidence type="ECO:0000313" key="1">
    <source>
        <dbReference type="EMBL" id="EOD64455.1"/>
    </source>
</evidence>
<dbReference type="InterPro" id="IPR011059">
    <property type="entry name" value="Metal-dep_hydrolase_composite"/>
</dbReference>